<dbReference type="Proteomes" id="UP001431963">
    <property type="component" value="Unassembled WGS sequence"/>
</dbReference>
<comment type="caution">
    <text evidence="1">The sequence shown here is derived from an EMBL/GenBank/DDBJ whole genome shotgun (WGS) entry which is preliminary data.</text>
</comment>
<dbReference type="Gene3D" id="2.40.33.20">
    <property type="entry name" value="PK beta-barrel domain-like"/>
    <property type="match status" value="1"/>
</dbReference>
<reference evidence="1" key="1">
    <citation type="submission" date="2024-02" db="EMBL/GenBank/DDBJ databases">
        <title>Genome sequences of strain Gemmobacter sp. JM10B15.</title>
        <authorList>
            <person name="Zhang M."/>
        </authorList>
    </citation>
    <scope>NUCLEOTIDE SEQUENCE</scope>
    <source>
        <strain evidence="1">JM10B15</strain>
    </source>
</reference>
<dbReference type="InterPro" id="IPR011037">
    <property type="entry name" value="Pyrv_Knase-like_insert_dom_sf"/>
</dbReference>
<name>A0ABU8BRK1_9RHOB</name>
<protein>
    <recommendedName>
        <fullName evidence="3">MOSC domain-containing protein</fullName>
    </recommendedName>
</protein>
<gene>
    <name evidence="1" type="ORF">V6590_04105</name>
</gene>
<evidence type="ECO:0000313" key="1">
    <source>
        <dbReference type="EMBL" id="MEH7827322.1"/>
    </source>
</evidence>
<dbReference type="EMBL" id="JBALHR010000002">
    <property type="protein sequence ID" value="MEH7827322.1"/>
    <property type="molecule type" value="Genomic_DNA"/>
</dbReference>
<dbReference type="SUPFAM" id="SSF50800">
    <property type="entry name" value="PK beta-barrel domain-like"/>
    <property type="match status" value="1"/>
</dbReference>
<accession>A0ABU8BRK1</accession>
<evidence type="ECO:0000313" key="2">
    <source>
        <dbReference type="Proteomes" id="UP001431963"/>
    </source>
</evidence>
<proteinExistence type="predicted"/>
<organism evidence="1 2">
    <name type="scientific">Gemmobacter denitrificans</name>
    <dbReference type="NCBI Taxonomy" id="3123040"/>
    <lineage>
        <taxon>Bacteria</taxon>
        <taxon>Pseudomonadati</taxon>
        <taxon>Pseudomonadota</taxon>
        <taxon>Alphaproteobacteria</taxon>
        <taxon>Rhodobacterales</taxon>
        <taxon>Paracoccaceae</taxon>
        <taxon>Gemmobacter</taxon>
    </lineage>
</organism>
<evidence type="ECO:0008006" key="3">
    <source>
        <dbReference type="Google" id="ProtNLM"/>
    </source>
</evidence>
<keyword evidence="2" id="KW-1185">Reference proteome</keyword>
<dbReference type="RefSeq" id="WP_335419970.1">
    <property type="nucleotide sequence ID" value="NZ_JBALHR010000002.1"/>
</dbReference>
<sequence length="192" mass="20966">MTVTMPELMAALPELMAALPHVLAAPKDAAPILQLCFRPGYGERDFRDEIAVTRADGIPGERFGTAPWARLADGSGDPRIQVSILPVRVMDLVWRDRSGTPHPGDTIVADLDTSLANLPVGTLLQAGSAVLRVSDLFNDACVKWKVRYGQDAKDWVTLPGHPELRLRGVLCSVERDGVMRRGDRLTKLPPPQ</sequence>